<dbReference type="Gene3D" id="3.10.100.10">
    <property type="entry name" value="Mannose-Binding Protein A, subunit A"/>
    <property type="match status" value="1"/>
</dbReference>
<gene>
    <name evidence="2" type="ORF">C0Q70_12687</name>
</gene>
<dbReference type="InterPro" id="IPR016186">
    <property type="entry name" value="C-type_lectin-like/link_sf"/>
</dbReference>
<dbReference type="AlphaFoldDB" id="A0A2T7P270"/>
<dbReference type="SMART" id="SM00034">
    <property type="entry name" value="CLECT"/>
    <property type="match status" value="1"/>
</dbReference>
<dbReference type="PROSITE" id="PS50041">
    <property type="entry name" value="C_TYPE_LECTIN_2"/>
    <property type="match status" value="1"/>
</dbReference>
<evidence type="ECO:0000259" key="1">
    <source>
        <dbReference type="PROSITE" id="PS50041"/>
    </source>
</evidence>
<name>A0A2T7P270_POMCA</name>
<sequence>MSCRRVVMVTASVVHQLTSKQEVSIRPPLEVQAAESCYHHRDTSFRLWSLKNCGQGQTCPNDWTYYEGSCYLFVNDNTNWYNSKTICETLRSHLVEVTSAAENNFVTNIVKLHRGLQDFAEDGNFVWSSSLQPPDYTHWHANEPNDSGGREDCVEYWRVERPTM</sequence>
<dbReference type="SUPFAM" id="SSF56436">
    <property type="entry name" value="C-type lectin-like"/>
    <property type="match status" value="1"/>
</dbReference>
<evidence type="ECO:0000313" key="3">
    <source>
        <dbReference type="Proteomes" id="UP000245119"/>
    </source>
</evidence>
<protein>
    <recommendedName>
        <fullName evidence="1">C-type lectin domain-containing protein</fullName>
    </recommendedName>
</protein>
<dbReference type="InterPro" id="IPR016187">
    <property type="entry name" value="CTDL_fold"/>
</dbReference>
<comment type="caution">
    <text evidence="2">The sequence shown here is derived from an EMBL/GenBank/DDBJ whole genome shotgun (WGS) entry which is preliminary data.</text>
</comment>
<accession>A0A2T7P270</accession>
<organism evidence="2 3">
    <name type="scientific">Pomacea canaliculata</name>
    <name type="common">Golden apple snail</name>
    <dbReference type="NCBI Taxonomy" id="400727"/>
    <lineage>
        <taxon>Eukaryota</taxon>
        <taxon>Metazoa</taxon>
        <taxon>Spiralia</taxon>
        <taxon>Lophotrochozoa</taxon>
        <taxon>Mollusca</taxon>
        <taxon>Gastropoda</taxon>
        <taxon>Caenogastropoda</taxon>
        <taxon>Architaenioglossa</taxon>
        <taxon>Ampullarioidea</taxon>
        <taxon>Ampullariidae</taxon>
        <taxon>Pomacea</taxon>
    </lineage>
</organism>
<proteinExistence type="predicted"/>
<dbReference type="EMBL" id="PZQS01000007">
    <property type="protein sequence ID" value="PVD27525.1"/>
    <property type="molecule type" value="Genomic_DNA"/>
</dbReference>
<dbReference type="Pfam" id="PF00059">
    <property type="entry name" value="Lectin_C"/>
    <property type="match status" value="1"/>
</dbReference>
<dbReference type="Proteomes" id="UP000245119">
    <property type="component" value="Linkage Group LG7"/>
</dbReference>
<dbReference type="InterPro" id="IPR050111">
    <property type="entry name" value="C-type_lectin/snaclec_domain"/>
</dbReference>
<evidence type="ECO:0000313" key="2">
    <source>
        <dbReference type="EMBL" id="PVD27525.1"/>
    </source>
</evidence>
<dbReference type="PANTHER" id="PTHR22803">
    <property type="entry name" value="MANNOSE, PHOSPHOLIPASE, LECTIN RECEPTOR RELATED"/>
    <property type="match status" value="1"/>
</dbReference>
<keyword evidence="3" id="KW-1185">Reference proteome</keyword>
<reference evidence="2 3" key="1">
    <citation type="submission" date="2018-04" db="EMBL/GenBank/DDBJ databases">
        <title>The genome of golden apple snail Pomacea canaliculata provides insight into stress tolerance and invasive adaptation.</title>
        <authorList>
            <person name="Liu C."/>
            <person name="Liu B."/>
            <person name="Ren Y."/>
            <person name="Zhang Y."/>
            <person name="Wang H."/>
            <person name="Li S."/>
            <person name="Jiang F."/>
            <person name="Yin L."/>
            <person name="Zhang G."/>
            <person name="Qian W."/>
            <person name="Fan W."/>
        </authorList>
    </citation>
    <scope>NUCLEOTIDE SEQUENCE [LARGE SCALE GENOMIC DNA]</scope>
    <source>
        <strain evidence="2">SZHN2017</strain>
        <tissue evidence="2">Muscle</tissue>
    </source>
</reference>
<feature type="domain" description="C-type lectin" evidence="1">
    <location>
        <begin position="66"/>
        <end position="155"/>
    </location>
</feature>
<dbReference type="OrthoDB" id="6271941at2759"/>
<dbReference type="InterPro" id="IPR001304">
    <property type="entry name" value="C-type_lectin-like"/>
</dbReference>